<dbReference type="RefSeq" id="WP_107285350.1">
    <property type="nucleotide sequence ID" value="NZ_PYMC01000026.1"/>
</dbReference>
<evidence type="ECO:0000313" key="2">
    <source>
        <dbReference type="Proteomes" id="UP000240904"/>
    </source>
</evidence>
<comment type="caution">
    <text evidence="1">The sequence shown here is derived from an EMBL/GenBank/DDBJ whole genome shotgun (WGS) entry which is preliminary data.</text>
</comment>
<proteinExistence type="predicted"/>
<accession>A0A2T3MS15</accession>
<organism evidence="1 2">
    <name type="scientific">Photobacterium lipolyticum</name>
    <dbReference type="NCBI Taxonomy" id="266810"/>
    <lineage>
        <taxon>Bacteria</taxon>
        <taxon>Pseudomonadati</taxon>
        <taxon>Pseudomonadota</taxon>
        <taxon>Gammaproteobacteria</taxon>
        <taxon>Vibrionales</taxon>
        <taxon>Vibrionaceae</taxon>
        <taxon>Photobacterium</taxon>
    </lineage>
</organism>
<dbReference type="AlphaFoldDB" id="A0A2T3MS15"/>
<name>A0A2T3MS15_9GAMM</name>
<gene>
    <name evidence="1" type="ORF">C9I89_21330</name>
</gene>
<evidence type="ECO:0000313" key="1">
    <source>
        <dbReference type="EMBL" id="PSW00293.1"/>
    </source>
</evidence>
<dbReference type="Proteomes" id="UP000240904">
    <property type="component" value="Unassembled WGS sequence"/>
</dbReference>
<dbReference type="EMBL" id="PYMC01000026">
    <property type="protein sequence ID" value="PSW00293.1"/>
    <property type="molecule type" value="Genomic_DNA"/>
</dbReference>
<keyword evidence="2" id="KW-1185">Reference proteome</keyword>
<reference evidence="1 2" key="1">
    <citation type="submission" date="2018-03" db="EMBL/GenBank/DDBJ databases">
        <title>Whole genome sequencing of Histamine producing bacteria.</title>
        <authorList>
            <person name="Butler K."/>
        </authorList>
    </citation>
    <scope>NUCLEOTIDE SEQUENCE [LARGE SCALE GENOMIC DNA]</scope>
    <source>
        <strain evidence="1 2">DSM 16190</strain>
    </source>
</reference>
<dbReference type="PROSITE" id="PS51257">
    <property type="entry name" value="PROKAR_LIPOPROTEIN"/>
    <property type="match status" value="1"/>
</dbReference>
<sequence length="299" mass="34229">MKKVYLGCLIVAFSLVGCKTTETSEAASEENTNLQFVNNNDIYNSQDLYTDFKLTAANLPKDKLKDIYKETLEWVAQEELLPNLNSVIAKRIESTNTKKSLSGEVFVDILGNDPVLTIYTPGGVIIPNYKDWLNQINKSWTEYTKKISTKSITNVELLNPKKVNLEPIRKLRNYDISAYYANFEAIKENIQSKYPELYVSSPQLYVTDDELISVSPWLVTPLERTMFSSTHIVALSYYEDGELKTNAYNQKALLNALKTKYVVQEFSDPTFHYILKIDKKDLPSFENDVRNLISTLDPK</sequence>
<dbReference type="OrthoDB" id="5917871at2"/>
<protein>
    <submittedName>
        <fullName evidence="1">Uncharacterized protein</fullName>
    </submittedName>
</protein>